<proteinExistence type="predicted"/>
<dbReference type="VEuPathDB" id="FungiDB:SPPG_04830"/>
<dbReference type="AlphaFoldDB" id="A0A0L0HI28"/>
<accession>A0A0L0HI28</accession>
<name>A0A0L0HI28_SPIPD</name>
<sequence>MAVHPEVRQLYRSFLRLHASWPPQPSRPARLQSYILTRVRNEFRQPTESLAERVKYGQEQLASLQRILNNEIEKKYPIPETSPIPAFLPPKKTYTLLDQEAQDTLEEKTTVSYFKDYLASKFERQ</sequence>
<evidence type="ECO:0008006" key="3">
    <source>
        <dbReference type="Google" id="ProtNLM"/>
    </source>
</evidence>
<evidence type="ECO:0000313" key="1">
    <source>
        <dbReference type="EMBL" id="KND00520.1"/>
    </source>
</evidence>
<dbReference type="Pfam" id="PF20180">
    <property type="entry name" value="UQCC2_CBP6"/>
    <property type="match status" value="1"/>
</dbReference>
<reference evidence="1 2" key="1">
    <citation type="submission" date="2009-08" db="EMBL/GenBank/DDBJ databases">
        <title>The Genome Sequence of Spizellomyces punctatus strain DAOM BR117.</title>
        <authorList>
            <consortium name="The Broad Institute Genome Sequencing Platform"/>
            <person name="Russ C."/>
            <person name="Cuomo C."/>
            <person name="Shea T."/>
            <person name="Young S.K."/>
            <person name="Zeng Q."/>
            <person name="Koehrsen M."/>
            <person name="Haas B."/>
            <person name="Borodovsky M."/>
            <person name="Guigo R."/>
            <person name="Alvarado L."/>
            <person name="Berlin A."/>
            <person name="Bochicchio J."/>
            <person name="Borenstein D."/>
            <person name="Chapman S."/>
            <person name="Chen Z."/>
            <person name="Engels R."/>
            <person name="Freedman E."/>
            <person name="Gellesch M."/>
            <person name="Goldberg J."/>
            <person name="Griggs A."/>
            <person name="Gujja S."/>
            <person name="Heiman D."/>
            <person name="Hepburn T."/>
            <person name="Howarth C."/>
            <person name="Jen D."/>
            <person name="Larson L."/>
            <person name="Lewis B."/>
            <person name="Mehta T."/>
            <person name="Park D."/>
            <person name="Pearson M."/>
            <person name="Roberts A."/>
            <person name="Saif S."/>
            <person name="Shenoy N."/>
            <person name="Sisk P."/>
            <person name="Stolte C."/>
            <person name="Sykes S."/>
            <person name="Thomson T."/>
            <person name="Walk T."/>
            <person name="White J."/>
            <person name="Yandava C."/>
            <person name="Burger G."/>
            <person name="Gray M.W."/>
            <person name="Holland P.W.H."/>
            <person name="King N."/>
            <person name="Lang F.B.F."/>
            <person name="Roger A.J."/>
            <person name="Ruiz-Trillo I."/>
            <person name="Lander E."/>
            <person name="Nusbaum C."/>
        </authorList>
    </citation>
    <scope>NUCLEOTIDE SEQUENCE [LARGE SCALE GENOMIC DNA]</scope>
    <source>
        <strain evidence="1 2">DAOM BR117</strain>
    </source>
</reference>
<dbReference type="RefSeq" id="XP_016608559.1">
    <property type="nucleotide sequence ID" value="XM_016753070.1"/>
</dbReference>
<keyword evidence="2" id="KW-1185">Reference proteome</keyword>
<dbReference type="GeneID" id="27688260"/>
<organism evidence="1 2">
    <name type="scientific">Spizellomyces punctatus (strain DAOM BR117)</name>
    <dbReference type="NCBI Taxonomy" id="645134"/>
    <lineage>
        <taxon>Eukaryota</taxon>
        <taxon>Fungi</taxon>
        <taxon>Fungi incertae sedis</taxon>
        <taxon>Chytridiomycota</taxon>
        <taxon>Chytridiomycota incertae sedis</taxon>
        <taxon>Chytridiomycetes</taxon>
        <taxon>Spizellomycetales</taxon>
        <taxon>Spizellomycetaceae</taxon>
        <taxon>Spizellomyces</taxon>
    </lineage>
</organism>
<protein>
    <recommendedName>
        <fullName evidence="3">Mitochondrial protein</fullName>
    </recommendedName>
</protein>
<evidence type="ECO:0000313" key="2">
    <source>
        <dbReference type="Proteomes" id="UP000053201"/>
    </source>
</evidence>
<dbReference type="InParanoid" id="A0A0L0HI28"/>
<gene>
    <name evidence="1" type="ORF">SPPG_04830</name>
</gene>
<dbReference type="OrthoDB" id="2107880at2759"/>
<dbReference type="Proteomes" id="UP000053201">
    <property type="component" value="Unassembled WGS sequence"/>
</dbReference>
<dbReference type="EMBL" id="KQ257456">
    <property type="protein sequence ID" value="KND00520.1"/>
    <property type="molecule type" value="Genomic_DNA"/>
</dbReference>